<dbReference type="PANTHER" id="PTHR47331">
    <property type="entry name" value="PHD-TYPE DOMAIN-CONTAINING PROTEIN"/>
    <property type="match status" value="1"/>
</dbReference>
<reference evidence="3" key="1">
    <citation type="submission" date="2025-08" db="UniProtKB">
        <authorList>
            <consortium name="RefSeq"/>
        </authorList>
    </citation>
    <scope>IDENTIFICATION</scope>
    <source>
        <strain evidence="3">Airmid</strain>
    </source>
</reference>
<feature type="region of interest" description="Disordered" evidence="1">
    <location>
        <begin position="402"/>
        <end position="426"/>
    </location>
</feature>
<sequence length="868" mass="99128">MKDIPDELASRLKSCRMNITCLSFRKWDKDRSSLLKDELHELHEQLVLLLEPDEEFPPELLNKMIEYSDLIENYMKRFEPKIQVNDVVVRNVNNSDGNGGDDGDVVNELASLSLSNKTKIRLEQLPTFDGKFVNWKPYKSMIVNLLISNMTIDEVMKKSLLLKTLSNEPARIVGILIGELKGLSEIWVKLCEKYDDHELAILEIKNDLNKIPRIVNENQTDNLKMAKDIVENANLAVKFLETDSSFYVTNLIQAVAYKFYYRAQRKMLSEMSNFEDVVKYIDKLYKSALKYDYNKIEKFDQSTRNKEETKKAFVAAISSKYCFICGSNHQKTYECFGKFDSKTIAEMIKGKGLCLICLHRGHLSRNCSSIIDKKCEKCDKFHATEMHDVLNEIYQTKPKGIAASIPSSSESSSSSGSSNGESSDSGSVAAISYRSLSNEFDAIRNGNLENRPMIYGKCNGKESVILLDSGSNISLIDPDLLLDDQNISDKNYSMLASSPLGEDKTSHKKVVLKIRGNSYEISIDLFAMKMNEKNLIIIGTDNLGFFYKNQPKVLSIPTIFGDISYQARKDFAACSSTEMNNPAARENVFDIVEFKDEQSSMPKEELLKPESGNVLNIDNDNLNIDRDEDDDIRIKLRIGQVIGRFEAQLSILSVQRPKDNFEKVSVAESRLLAPYELGNVLNQMHFVFSSRITMCFDSMFNVQRFGSSTSIKNLELADRVVDLQKLISIARLFIFVDKKKMIFSDNENSSKLDNRKFEWIFFPLGAFEIANGRQQQPMTDDVAVLETNGIWPNRLKEFRSKFKKFWHPHCLAFLKQINEPNFTDNKTGIHGSVSSDRFIRRNLWLFALTDDEFKFPFRAGSVVNTTFE</sequence>
<evidence type="ECO:0000313" key="3">
    <source>
        <dbReference type="RefSeq" id="XP_027203585.1"/>
    </source>
</evidence>
<organism evidence="2 3">
    <name type="scientific">Dermatophagoides pteronyssinus</name>
    <name type="common">European house dust mite</name>
    <dbReference type="NCBI Taxonomy" id="6956"/>
    <lineage>
        <taxon>Eukaryota</taxon>
        <taxon>Metazoa</taxon>
        <taxon>Ecdysozoa</taxon>
        <taxon>Arthropoda</taxon>
        <taxon>Chelicerata</taxon>
        <taxon>Arachnida</taxon>
        <taxon>Acari</taxon>
        <taxon>Acariformes</taxon>
        <taxon>Sarcoptiformes</taxon>
        <taxon>Astigmata</taxon>
        <taxon>Psoroptidia</taxon>
        <taxon>Analgoidea</taxon>
        <taxon>Pyroglyphidae</taxon>
        <taxon>Dermatophagoidinae</taxon>
        <taxon>Dermatophagoides</taxon>
    </lineage>
</organism>
<evidence type="ECO:0000256" key="1">
    <source>
        <dbReference type="SAM" id="MobiDB-lite"/>
    </source>
</evidence>
<accession>A0A6P6YEB3</accession>
<dbReference type="KEGG" id="dpte:113797415"/>
<dbReference type="InParanoid" id="A0A6P6YEB3"/>
<dbReference type="RefSeq" id="XP_027203585.1">
    <property type="nucleotide sequence ID" value="XM_027347784.1"/>
</dbReference>
<name>A0A6P6YEB3_DERPT</name>
<evidence type="ECO:0000313" key="2">
    <source>
        <dbReference type="Proteomes" id="UP000515146"/>
    </source>
</evidence>
<dbReference type="InterPro" id="IPR005312">
    <property type="entry name" value="DUF1759"/>
</dbReference>
<dbReference type="InterPro" id="IPR021109">
    <property type="entry name" value="Peptidase_aspartic_dom_sf"/>
</dbReference>
<dbReference type="PANTHER" id="PTHR47331:SF1">
    <property type="entry name" value="GAG-LIKE PROTEIN"/>
    <property type="match status" value="1"/>
</dbReference>
<feature type="compositionally biased region" description="Low complexity" evidence="1">
    <location>
        <begin position="407"/>
        <end position="426"/>
    </location>
</feature>
<protein>
    <submittedName>
        <fullName evidence="3">Uncharacterized protein LOC113797415</fullName>
    </submittedName>
</protein>
<keyword evidence="2" id="KW-1185">Reference proteome</keyword>
<dbReference type="OrthoDB" id="6436159at2759"/>
<dbReference type="SUPFAM" id="SSF50630">
    <property type="entry name" value="Acid proteases"/>
    <property type="match status" value="1"/>
</dbReference>
<dbReference type="Proteomes" id="UP000515146">
    <property type="component" value="Unplaced"/>
</dbReference>
<gene>
    <name evidence="3" type="primary">LOC113797415</name>
</gene>
<proteinExistence type="predicted"/>
<dbReference type="AlphaFoldDB" id="A0A6P6YEB3"/>
<dbReference type="Pfam" id="PF03564">
    <property type="entry name" value="DUF1759"/>
    <property type="match status" value="1"/>
</dbReference>